<dbReference type="STRING" id="1652495.ccrud_04770"/>
<evidence type="ECO:0000259" key="7">
    <source>
        <dbReference type="Pfam" id="PF09924"/>
    </source>
</evidence>
<dbReference type="InterPro" id="IPR024320">
    <property type="entry name" value="LPG_synthase_C"/>
</dbReference>
<evidence type="ECO:0000256" key="4">
    <source>
        <dbReference type="ARBA" id="ARBA00022989"/>
    </source>
</evidence>
<feature type="transmembrane region" description="Helical" evidence="6">
    <location>
        <begin position="70"/>
        <end position="94"/>
    </location>
</feature>
<organism evidence="8 9">
    <name type="scientific">Corynebacterium crudilactis</name>
    <dbReference type="NCBI Taxonomy" id="1652495"/>
    <lineage>
        <taxon>Bacteria</taxon>
        <taxon>Bacillati</taxon>
        <taxon>Actinomycetota</taxon>
        <taxon>Actinomycetes</taxon>
        <taxon>Mycobacteriales</taxon>
        <taxon>Corynebacteriaceae</taxon>
        <taxon>Corynebacterium</taxon>
    </lineage>
</organism>
<dbReference type="OrthoDB" id="594838at2"/>
<evidence type="ECO:0000256" key="6">
    <source>
        <dbReference type="SAM" id="Phobius"/>
    </source>
</evidence>
<dbReference type="GO" id="GO:0055091">
    <property type="term" value="P:phospholipid homeostasis"/>
    <property type="evidence" value="ECO:0007669"/>
    <property type="project" value="TreeGrafter"/>
</dbReference>
<keyword evidence="3 6" id="KW-0812">Transmembrane</keyword>
<dbReference type="Pfam" id="PF09924">
    <property type="entry name" value="LPG_synthase_C"/>
    <property type="match status" value="1"/>
</dbReference>
<comment type="subcellular location">
    <subcellularLocation>
        <location evidence="1">Cell membrane</location>
        <topology evidence="1">Multi-pass membrane protein</topology>
    </subcellularLocation>
</comment>
<feature type="transmembrane region" description="Helical" evidence="6">
    <location>
        <begin position="324"/>
        <end position="341"/>
    </location>
</feature>
<evidence type="ECO:0000256" key="1">
    <source>
        <dbReference type="ARBA" id="ARBA00004651"/>
    </source>
</evidence>
<keyword evidence="9" id="KW-1185">Reference proteome</keyword>
<evidence type="ECO:0000256" key="5">
    <source>
        <dbReference type="ARBA" id="ARBA00023136"/>
    </source>
</evidence>
<evidence type="ECO:0000256" key="3">
    <source>
        <dbReference type="ARBA" id="ARBA00022692"/>
    </source>
</evidence>
<dbReference type="EMBL" id="CP015622">
    <property type="protein sequence ID" value="ANE03593.1"/>
    <property type="molecule type" value="Genomic_DNA"/>
</dbReference>
<evidence type="ECO:0000313" key="8">
    <source>
        <dbReference type="EMBL" id="ANE03593.1"/>
    </source>
</evidence>
<keyword evidence="5 6" id="KW-0472">Membrane</keyword>
<feature type="transmembrane region" description="Helical" evidence="6">
    <location>
        <begin position="297"/>
        <end position="317"/>
    </location>
</feature>
<dbReference type="RefSeq" id="WP_066565092.1">
    <property type="nucleotide sequence ID" value="NZ_CP015622.1"/>
</dbReference>
<proteinExistence type="predicted"/>
<dbReference type="GO" id="GO:0016755">
    <property type="term" value="F:aminoacyltransferase activity"/>
    <property type="evidence" value="ECO:0007669"/>
    <property type="project" value="TreeGrafter"/>
</dbReference>
<feature type="transmembrane region" description="Helical" evidence="6">
    <location>
        <begin position="393"/>
        <end position="414"/>
    </location>
</feature>
<feature type="transmembrane region" description="Helical" evidence="6">
    <location>
        <begin position="454"/>
        <end position="478"/>
    </location>
</feature>
<feature type="transmembrane region" description="Helical" evidence="6">
    <location>
        <begin position="353"/>
        <end position="373"/>
    </location>
</feature>
<feature type="transmembrane region" description="Helical" evidence="6">
    <location>
        <begin position="229"/>
        <end position="247"/>
    </location>
</feature>
<keyword evidence="2" id="KW-1003">Cell membrane</keyword>
<evidence type="ECO:0000313" key="9">
    <source>
        <dbReference type="Proteomes" id="UP000076929"/>
    </source>
</evidence>
<feature type="transmembrane region" description="Helical" evidence="6">
    <location>
        <begin position="25"/>
        <end position="43"/>
    </location>
</feature>
<dbReference type="Proteomes" id="UP000076929">
    <property type="component" value="Chromosome"/>
</dbReference>
<feature type="transmembrane region" description="Helical" evidence="6">
    <location>
        <begin position="148"/>
        <end position="167"/>
    </location>
</feature>
<feature type="transmembrane region" description="Helical" evidence="6">
    <location>
        <begin position="106"/>
        <end position="128"/>
    </location>
</feature>
<dbReference type="KEGG" id="ccjz:ccrud_04770"/>
<dbReference type="PANTHER" id="PTHR34697">
    <property type="entry name" value="PHOSPHATIDYLGLYCEROL LYSYLTRANSFERASE"/>
    <property type="match status" value="1"/>
</dbReference>
<name>A0A172QSB4_9CORY</name>
<dbReference type="PANTHER" id="PTHR34697:SF2">
    <property type="entry name" value="PHOSPHATIDYLGLYCEROL LYSYLTRANSFERASE"/>
    <property type="match status" value="1"/>
</dbReference>
<sequence>MKNSTTAAQAYLLFVINWLGKSLRFAPISLLLIALMWGLRVVFGAEDPTNHSMVEHLGLTLPWALNDPRFFTASLSSATTTSALMSTLWILVLAVPSERVLGSLRFFCAVIVVHLSSIPLGIGIAHLIEEADLNRWGNDLLSDVLLTPDFWVFGVAAFASGSMPLLWRRRTRLVLFSVGLTLLLYTGTLADVTMLTATIIGSIAGEIRRHRLTSATWLPGSFTVREARILTAILITIVAAGPVLAALNPLTHGPFSMSTELIWQPLVTEENMHHLCHADANSDACQNALIQLQQHGFGPSVANLIPLILTVILALGLSKGRRAAWILAVLAQILSIAVLVFQLTKLSADTTDLLWSVNVFSVIIPWLFALFILLISRPAFKVKIDTTRISKSVFVLISTWVLTAVFWLLATLFLPHAFHPHPTFSLAFKELPFRYLPPTIDTVLNHQLFPKSPAGWAVFEWTGTLFWLVTAAVLYHLLMGVPNLKAQQDQIKAASVLRSGSGDHLSWMTIWSGNTYWWAPEDSGYVAYRVKQGVAITLGEPVMAGRVSGSQDELASLFEDFAYSQGWVVAWYSVGEKFAENRVTAGHHRLRVAEEAVLSSANADFKGKNFQNVRTARNRAAKAGVTSTWSSWDELGVEMQHKIIALSEEWVSEKALPEMGFTLGTVNELSDPDTYLLLAIDDEGYLHGVTSWLPVYESGRIVGYTLDVMRRDPQGFKSVIEFLISEAVVFARDHDLEWMSLSGAPLSTPKGVEDDGGGTISAILELLGRAMEPFYGFRSLAASKNKFHPEHHGWYLCYRDELALPGIGLGVAACYLNEFPLPSWLKKTTTRATIHS</sequence>
<dbReference type="GO" id="GO:0005886">
    <property type="term" value="C:plasma membrane"/>
    <property type="evidence" value="ECO:0007669"/>
    <property type="project" value="UniProtKB-SubCell"/>
</dbReference>
<feature type="domain" description="Phosphatidylglycerol lysyltransferase C-terminal" evidence="7">
    <location>
        <begin position="495"/>
        <end position="798"/>
    </location>
</feature>
<keyword evidence="4 6" id="KW-1133">Transmembrane helix</keyword>
<reference evidence="8 9" key="1">
    <citation type="submission" date="2016-05" db="EMBL/GenBank/DDBJ databases">
        <title>Complete genome sequence of Corynebacterium crudilactis, a new Corynebacterium species isolated from raw cow's milk.</title>
        <authorList>
            <person name="Christian R."/>
            <person name="Zimmermann J."/>
            <person name="Lipski A."/>
            <person name="Kalinowski J."/>
        </authorList>
    </citation>
    <scope>NUCLEOTIDE SEQUENCE [LARGE SCALE GENOMIC DNA]</scope>
    <source>
        <strain evidence="8 9">JZ16</strain>
    </source>
</reference>
<protein>
    <recommendedName>
        <fullName evidence="7">Phosphatidylglycerol lysyltransferase C-terminal domain-containing protein</fullName>
    </recommendedName>
</protein>
<gene>
    <name evidence="8" type="ORF">ccrud_04770</name>
</gene>
<accession>A0A172QSB4</accession>
<dbReference type="InterPro" id="IPR051211">
    <property type="entry name" value="PG_lysyltransferase"/>
</dbReference>
<evidence type="ECO:0000256" key="2">
    <source>
        <dbReference type="ARBA" id="ARBA00022475"/>
    </source>
</evidence>
<dbReference type="AlphaFoldDB" id="A0A172QSB4"/>